<comment type="caution">
    <text evidence="1">The sequence shown here is derived from an EMBL/GenBank/DDBJ whole genome shotgun (WGS) entry which is preliminary data.</text>
</comment>
<gene>
    <name evidence="1" type="ORF">DUT91_23245</name>
</gene>
<proteinExistence type="predicted"/>
<accession>A0A368JWK8</accession>
<dbReference type="Proteomes" id="UP000253420">
    <property type="component" value="Unassembled WGS sequence"/>
</dbReference>
<evidence type="ECO:0000313" key="2">
    <source>
        <dbReference type="Proteomes" id="UP000253420"/>
    </source>
</evidence>
<name>A0A368JWK8_9HYPH</name>
<sequence length="132" mass="14767">MLSISVISPIEPSPAPRVDSLQNLGTNLVGKLRQSEQAIQKDINGALDSSNPLMKMPSHIRELFQRLEAQALPPEQKAMYAAFKKNIIEMVQQKKQFIEQGVSRNLDKVQLELSMKAINKILSSIQQILSSQ</sequence>
<dbReference type="AlphaFoldDB" id="A0A368JWK8"/>
<dbReference type="RefSeq" id="WP_114442811.1">
    <property type="nucleotide sequence ID" value="NZ_QOZG01000025.1"/>
</dbReference>
<protein>
    <submittedName>
        <fullName evidence="1">Uncharacterized protein</fullName>
    </submittedName>
</protein>
<reference evidence="1 2" key="1">
    <citation type="submission" date="2018-07" db="EMBL/GenBank/DDBJ databases">
        <title>The draft genome of Phyllobacterium salinisoli.</title>
        <authorList>
            <person name="Liu L."/>
            <person name="Li L."/>
            <person name="Zhang X."/>
            <person name="Liang L."/>
        </authorList>
    </citation>
    <scope>NUCLEOTIDE SEQUENCE [LARGE SCALE GENOMIC DNA]</scope>
    <source>
        <strain evidence="1 2">LLAN61</strain>
    </source>
</reference>
<keyword evidence="2" id="KW-1185">Reference proteome</keyword>
<dbReference type="EMBL" id="QOZG01000025">
    <property type="protein sequence ID" value="RCS21558.1"/>
    <property type="molecule type" value="Genomic_DNA"/>
</dbReference>
<evidence type="ECO:0000313" key="1">
    <source>
        <dbReference type="EMBL" id="RCS21558.1"/>
    </source>
</evidence>
<organism evidence="1 2">
    <name type="scientific">Phyllobacterium salinisoli</name>
    <dbReference type="NCBI Taxonomy" id="1899321"/>
    <lineage>
        <taxon>Bacteria</taxon>
        <taxon>Pseudomonadati</taxon>
        <taxon>Pseudomonadota</taxon>
        <taxon>Alphaproteobacteria</taxon>
        <taxon>Hyphomicrobiales</taxon>
        <taxon>Phyllobacteriaceae</taxon>
        <taxon>Phyllobacterium</taxon>
    </lineage>
</organism>